<keyword evidence="8" id="KW-1185">Reference proteome</keyword>
<dbReference type="Proteomes" id="UP001580407">
    <property type="component" value="Unassembled WGS sequence"/>
</dbReference>
<evidence type="ECO:0000313" key="8">
    <source>
        <dbReference type="Proteomes" id="UP001580407"/>
    </source>
</evidence>
<protein>
    <submittedName>
        <fullName evidence="7">LysE family translocator</fullName>
    </submittedName>
</protein>
<feature type="transmembrane region" description="Helical" evidence="6">
    <location>
        <begin position="41"/>
        <end position="65"/>
    </location>
</feature>
<keyword evidence="4 6" id="KW-1133">Transmembrane helix</keyword>
<dbReference type="RefSeq" id="WP_375526192.1">
    <property type="nucleotide sequence ID" value="NZ_JBHILM010000017.1"/>
</dbReference>
<evidence type="ECO:0000256" key="5">
    <source>
        <dbReference type="ARBA" id="ARBA00023136"/>
    </source>
</evidence>
<dbReference type="Pfam" id="PF01810">
    <property type="entry name" value="LysE"/>
    <property type="match status" value="1"/>
</dbReference>
<comment type="subcellular location">
    <subcellularLocation>
        <location evidence="1">Cell membrane</location>
        <topology evidence="1">Multi-pass membrane protein</topology>
    </subcellularLocation>
</comment>
<comment type="caution">
    <text evidence="7">The sequence shown here is derived from an EMBL/GenBank/DDBJ whole genome shotgun (WGS) entry which is preliminary data.</text>
</comment>
<evidence type="ECO:0000256" key="4">
    <source>
        <dbReference type="ARBA" id="ARBA00022989"/>
    </source>
</evidence>
<dbReference type="PANTHER" id="PTHR30086">
    <property type="entry name" value="ARGININE EXPORTER PROTEIN ARGO"/>
    <property type="match status" value="1"/>
</dbReference>
<keyword evidence="2" id="KW-1003">Cell membrane</keyword>
<evidence type="ECO:0000313" key="7">
    <source>
        <dbReference type="EMBL" id="MFB5682440.1"/>
    </source>
</evidence>
<evidence type="ECO:0000256" key="1">
    <source>
        <dbReference type="ARBA" id="ARBA00004651"/>
    </source>
</evidence>
<dbReference type="PANTHER" id="PTHR30086:SF20">
    <property type="entry name" value="ARGININE EXPORTER PROTEIN ARGO-RELATED"/>
    <property type="match status" value="1"/>
</dbReference>
<evidence type="ECO:0000256" key="2">
    <source>
        <dbReference type="ARBA" id="ARBA00022475"/>
    </source>
</evidence>
<evidence type="ECO:0000256" key="3">
    <source>
        <dbReference type="ARBA" id="ARBA00022692"/>
    </source>
</evidence>
<keyword evidence="3 6" id="KW-0812">Transmembrane</keyword>
<dbReference type="InterPro" id="IPR001123">
    <property type="entry name" value="LeuE-type"/>
</dbReference>
<feature type="transmembrane region" description="Helical" evidence="6">
    <location>
        <begin position="71"/>
        <end position="93"/>
    </location>
</feature>
<reference evidence="7 8" key="1">
    <citation type="submission" date="2024-09" db="EMBL/GenBank/DDBJ databases">
        <authorList>
            <person name="Ruan L."/>
        </authorList>
    </citation>
    <scope>NUCLEOTIDE SEQUENCE [LARGE SCALE GENOMIC DNA]</scope>
    <source>
        <strain evidence="7 8">D33</strain>
    </source>
</reference>
<evidence type="ECO:0000256" key="6">
    <source>
        <dbReference type="SAM" id="Phobius"/>
    </source>
</evidence>
<name>A0ABV5BA07_9BACL</name>
<gene>
    <name evidence="7" type="ORF">ACE3NQ_16055</name>
</gene>
<keyword evidence="5 6" id="KW-0472">Membrane</keyword>
<accession>A0ABV5BA07</accession>
<dbReference type="EMBL" id="JBHILM010000017">
    <property type="protein sequence ID" value="MFB5682440.1"/>
    <property type="molecule type" value="Genomic_DNA"/>
</dbReference>
<proteinExistence type="predicted"/>
<dbReference type="PIRSF" id="PIRSF006324">
    <property type="entry name" value="LeuE"/>
    <property type="match status" value="1"/>
</dbReference>
<organism evidence="7 8">
    <name type="scientific">Paenibacillus terreus</name>
    <dbReference type="NCBI Taxonomy" id="1387834"/>
    <lineage>
        <taxon>Bacteria</taxon>
        <taxon>Bacillati</taxon>
        <taxon>Bacillota</taxon>
        <taxon>Bacilli</taxon>
        <taxon>Bacillales</taxon>
        <taxon>Paenibacillaceae</taxon>
        <taxon>Paenibacillus</taxon>
    </lineage>
</organism>
<feature type="transmembrane region" description="Helical" evidence="6">
    <location>
        <begin position="146"/>
        <end position="175"/>
    </location>
</feature>
<feature type="transmembrane region" description="Helical" evidence="6">
    <location>
        <begin position="6"/>
        <end position="29"/>
    </location>
</feature>
<sequence>MFTISVLSTFVVIVLSLFLIPGPAVLLTVTRTVQSGRKAGIMAGLGIATGDLIHTLFAAVGLSAILMTSALAFNVVKFAGVAYLLYLGIRAFLEKPSDPELPKVTPVSNLSSYRQAILVEVLNPKTALFFLSFLPQFVQPERGSSFFQFLILGLIFVLLSAMYTTMIAMSVRLLGRLVKRISWLNRWRGKIVGSIYIGLGVGVAVQSQSR</sequence>
<feature type="transmembrane region" description="Helical" evidence="6">
    <location>
        <begin position="187"/>
        <end position="205"/>
    </location>
</feature>